<gene>
    <name evidence="1" type="ORF">RRG08_020888</name>
</gene>
<name>A0AAE1CMA7_9GAST</name>
<reference evidence="1" key="1">
    <citation type="journal article" date="2023" name="G3 (Bethesda)">
        <title>A reference genome for the long-term kleptoplast-retaining sea slug Elysia crispata morphotype clarki.</title>
        <authorList>
            <person name="Eastman K.E."/>
            <person name="Pendleton A.L."/>
            <person name="Shaikh M.A."/>
            <person name="Suttiyut T."/>
            <person name="Ogas R."/>
            <person name="Tomko P."/>
            <person name="Gavelis G."/>
            <person name="Widhalm J.R."/>
            <person name="Wisecaver J.H."/>
        </authorList>
    </citation>
    <scope>NUCLEOTIDE SEQUENCE</scope>
    <source>
        <strain evidence="1">ECLA1</strain>
    </source>
</reference>
<organism evidence="1 2">
    <name type="scientific">Elysia crispata</name>
    <name type="common">lettuce slug</name>
    <dbReference type="NCBI Taxonomy" id="231223"/>
    <lineage>
        <taxon>Eukaryota</taxon>
        <taxon>Metazoa</taxon>
        <taxon>Spiralia</taxon>
        <taxon>Lophotrochozoa</taxon>
        <taxon>Mollusca</taxon>
        <taxon>Gastropoda</taxon>
        <taxon>Heterobranchia</taxon>
        <taxon>Euthyneura</taxon>
        <taxon>Panpulmonata</taxon>
        <taxon>Sacoglossa</taxon>
        <taxon>Placobranchoidea</taxon>
        <taxon>Plakobranchidae</taxon>
        <taxon>Elysia</taxon>
    </lineage>
</organism>
<dbReference type="AlphaFoldDB" id="A0AAE1CMA7"/>
<evidence type="ECO:0000313" key="2">
    <source>
        <dbReference type="Proteomes" id="UP001283361"/>
    </source>
</evidence>
<dbReference type="EMBL" id="JAWDGP010007588">
    <property type="protein sequence ID" value="KAK3712182.1"/>
    <property type="molecule type" value="Genomic_DNA"/>
</dbReference>
<comment type="caution">
    <text evidence="1">The sequence shown here is derived from an EMBL/GenBank/DDBJ whole genome shotgun (WGS) entry which is preliminary data.</text>
</comment>
<dbReference type="Proteomes" id="UP001283361">
    <property type="component" value="Unassembled WGS sequence"/>
</dbReference>
<protein>
    <submittedName>
        <fullName evidence="1">Uncharacterized protein</fullName>
    </submittedName>
</protein>
<sequence>MPVYISTTTSRSHIVRCLRRYSARTMIVFSARLPEVTILCLASSNQLTPIYTCVAHSFPEPSAVLLGLAYLMSRTHHGQYNSV</sequence>
<accession>A0AAE1CMA7</accession>
<keyword evidence="2" id="KW-1185">Reference proteome</keyword>
<proteinExistence type="predicted"/>
<evidence type="ECO:0000313" key="1">
    <source>
        <dbReference type="EMBL" id="KAK3712182.1"/>
    </source>
</evidence>